<dbReference type="GO" id="GO:0031177">
    <property type="term" value="F:phosphopantetheine binding"/>
    <property type="evidence" value="ECO:0007669"/>
    <property type="project" value="TreeGrafter"/>
</dbReference>
<protein>
    <submittedName>
        <fullName evidence="4">AMP-binding enzyme domain-containing protein</fullName>
    </submittedName>
</protein>
<proteinExistence type="predicted"/>
<dbReference type="InterPro" id="IPR042099">
    <property type="entry name" value="ANL_N_sf"/>
</dbReference>
<dbReference type="GO" id="GO:0005737">
    <property type="term" value="C:cytoplasm"/>
    <property type="evidence" value="ECO:0007669"/>
    <property type="project" value="TreeGrafter"/>
</dbReference>
<dbReference type="PANTHER" id="PTHR45527">
    <property type="entry name" value="NONRIBOSOMAL PEPTIDE SYNTHETASE"/>
    <property type="match status" value="1"/>
</dbReference>
<reference evidence="4" key="1">
    <citation type="submission" date="2021-09" db="EMBL/GenBank/DDBJ databases">
        <title>A high-quality genome of the endoparasitic fungus Hirsutella rhossiliensis with a comparison of Hirsutella genomes reveals transposable elements contributing to genome size variation.</title>
        <authorList>
            <person name="Lin R."/>
            <person name="Jiao Y."/>
            <person name="Sun X."/>
            <person name="Ling J."/>
            <person name="Xie B."/>
            <person name="Cheng X."/>
        </authorList>
    </citation>
    <scope>NUCLEOTIDE SEQUENCE</scope>
    <source>
        <strain evidence="4">HR02</strain>
    </source>
</reference>
<gene>
    <name evidence="4" type="ORF">HRG_00015</name>
</gene>
<dbReference type="GO" id="GO:0043041">
    <property type="term" value="P:amino acid activation for nonribosomal peptide biosynthetic process"/>
    <property type="evidence" value="ECO:0007669"/>
    <property type="project" value="TreeGrafter"/>
</dbReference>
<dbReference type="PANTHER" id="PTHR45527:SF10">
    <property type="entry name" value="PYOCHELIN SYNTHASE PCHF"/>
    <property type="match status" value="1"/>
</dbReference>
<dbReference type="Gene3D" id="3.40.50.12780">
    <property type="entry name" value="N-terminal domain of ligase-like"/>
    <property type="match status" value="1"/>
</dbReference>
<keyword evidence="1" id="KW-0596">Phosphopantetheine</keyword>
<dbReference type="GO" id="GO:0016491">
    <property type="term" value="F:oxidoreductase activity"/>
    <property type="evidence" value="ECO:0007669"/>
    <property type="project" value="InterPro"/>
</dbReference>
<dbReference type="GeneID" id="68349144"/>
<evidence type="ECO:0000313" key="5">
    <source>
        <dbReference type="Proteomes" id="UP000824596"/>
    </source>
</evidence>
<dbReference type="AlphaFoldDB" id="A0A9P8N306"/>
<evidence type="ECO:0000313" key="4">
    <source>
        <dbReference type="EMBL" id="KAH0967373.1"/>
    </source>
</evidence>
<name>A0A9P8N306_9HYPO</name>
<keyword evidence="5" id="KW-1185">Reference proteome</keyword>
<evidence type="ECO:0000256" key="3">
    <source>
        <dbReference type="ARBA" id="ARBA00022598"/>
    </source>
</evidence>
<dbReference type="EMBL" id="JAIZPD010000001">
    <property type="protein sequence ID" value="KAH0967373.1"/>
    <property type="molecule type" value="Genomic_DNA"/>
</dbReference>
<dbReference type="InterPro" id="IPR000415">
    <property type="entry name" value="Nitroreductase-like"/>
</dbReference>
<keyword evidence="2" id="KW-0597">Phosphoprotein</keyword>
<sequence>MRELKGAGGDATTPIIAYTSKKSANDTDYGSIIAGCGVALGYEADAEKTAAHFGHLPDGQRYYRTGDQGVMHRAGYVEILGRLDNQVKMNVQASLSRVVAHGGQKSLASYVVPLVFDRLAFKLEKRGIRRGIDASATVKDLKPLTPQTILSDAARRALARKSYRRYYQADDQLTLETLQPLLRITVQPARNKRRLHLPPERLWPELAVLLTPLRAFKHQIEGLNKHIYPSAGGLYPVRIYVTLSRAWGECRGHCYYHPENHALMQLADDPQLLPETGVYLHLNAFLPAIEPEYHEDAPAYSMLEAGPS</sequence>
<dbReference type="GO" id="GO:0016874">
    <property type="term" value="F:ligase activity"/>
    <property type="evidence" value="ECO:0007669"/>
    <property type="project" value="UniProtKB-KW"/>
</dbReference>
<evidence type="ECO:0000256" key="1">
    <source>
        <dbReference type="ARBA" id="ARBA00022450"/>
    </source>
</evidence>
<evidence type="ECO:0000256" key="2">
    <source>
        <dbReference type="ARBA" id="ARBA00022553"/>
    </source>
</evidence>
<keyword evidence="3" id="KW-0436">Ligase</keyword>
<dbReference type="SUPFAM" id="SSF56801">
    <property type="entry name" value="Acetyl-CoA synthetase-like"/>
    <property type="match status" value="1"/>
</dbReference>
<comment type="caution">
    <text evidence="4">The sequence shown here is derived from an EMBL/GenBank/DDBJ whole genome shotgun (WGS) entry which is preliminary data.</text>
</comment>
<dbReference type="Proteomes" id="UP000824596">
    <property type="component" value="Unassembled WGS sequence"/>
</dbReference>
<dbReference type="GO" id="GO:0044550">
    <property type="term" value="P:secondary metabolite biosynthetic process"/>
    <property type="evidence" value="ECO:0007669"/>
    <property type="project" value="TreeGrafter"/>
</dbReference>
<accession>A0A9P8N306</accession>
<dbReference type="Gene3D" id="3.40.109.10">
    <property type="entry name" value="NADH Oxidase"/>
    <property type="match status" value="1"/>
</dbReference>
<dbReference type="RefSeq" id="XP_044724886.1">
    <property type="nucleotide sequence ID" value="XM_044858486.1"/>
</dbReference>
<organism evidence="4 5">
    <name type="scientific">Hirsutella rhossiliensis</name>
    <dbReference type="NCBI Taxonomy" id="111463"/>
    <lineage>
        <taxon>Eukaryota</taxon>
        <taxon>Fungi</taxon>
        <taxon>Dikarya</taxon>
        <taxon>Ascomycota</taxon>
        <taxon>Pezizomycotina</taxon>
        <taxon>Sordariomycetes</taxon>
        <taxon>Hypocreomycetidae</taxon>
        <taxon>Hypocreales</taxon>
        <taxon>Ophiocordycipitaceae</taxon>
        <taxon>Hirsutella</taxon>
    </lineage>
</organism>